<dbReference type="SUPFAM" id="SSF54236">
    <property type="entry name" value="Ubiquitin-like"/>
    <property type="match status" value="1"/>
</dbReference>
<dbReference type="PANTHER" id="PTHR12329:SF16">
    <property type="entry name" value="BAG FAMILY MOLECULAR CHAPERONE REGULATOR 1"/>
    <property type="match status" value="1"/>
</dbReference>
<feature type="domain" description="Ubiquitin-like" evidence="3">
    <location>
        <begin position="94"/>
        <end position="149"/>
    </location>
</feature>
<feature type="domain" description="BAG" evidence="4">
    <location>
        <begin position="242"/>
        <end position="326"/>
    </location>
</feature>
<dbReference type="CDD" id="cd17039">
    <property type="entry name" value="Ubl_ubiquitin_like"/>
    <property type="match status" value="1"/>
</dbReference>
<dbReference type="GO" id="GO:0005829">
    <property type="term" value="C:cytosol"/>
    <property type="evidence" value="ECO:0007669"/>
    <property type="project" value="TreeGrafter"/>
</dbReference>
<dbReference type="GO" id="GO:0051087">
    <property type="term" value="F:protein-folding chaperone binding"/>
    <property type="evidence" value="ECO:0007669"/>
    <property type="project" value="InterPro"/>
</dbReference>
<dbReference type="Pfam" id="PF02179">
    <property type="entry name" value="BAG"/>
    <property type="match status" value="1"/>
</dbReference>
<dbReference type="Gene3D" id="3.10.20.90">
    <property type="entry name" value="Phosphatidylinositol 3-kinase Catalytic Subunit, Chain A, domain 1"/>
    <property type="match status" value="1"/>
</dbReference>
<dbReference type="PROSITE" id="PS50053">
    <property type="entry name" value="UBIQUITIN_2"/>
    <property type="match status" value="1"/>
</dbReference>
<protein>
    <recommendedName>
        <fullName evidence="7">BAG domain-containing protein</fullName>
    </recommendedName>
</protein>
<feature type="compositionally biased region" description="Basic residues" evidence="2">
    <location>
        <begin position="173"/>
        <end position="187"/>
    </location>
</feature>
<proteinExistence type="predicted"/>
<feature type="region of interest" description="Disordered" evidence="2">
    <location>
        <begin position="258"/>
        <end position="278"/>
    </location>
</feature>
<feature type="region of interest" description="Disordered" evidence="2">
    <location>
        <begin position="123"/>
        <end position="242"/>
    </location>
</feature>
<dbReference type="GO" id="GO:0005634">
    <property type="term" value="C:nucleus"/>
    <property type="evidence" value="ECO:0007669"/>
    <property type="project" value="TreeGrafter"/>
</dbReference>
<sequence>MSWASRLSLGRFSPFTRTPPNRTEVSDADFSYITTDDLKQHEREQQQQRDKEREKDRDVDLGPPRDTDKVVLRNKRESYAVHFPVYSIAKGELSIGDLRASASKKLGGDARRIKLLYRGKNLKDDGRTCRSEGLKDGSELMCTIGEPASSSDDDSDSDVDGAAKGGDDEEARKRRRNRNKNKKRRDKKKEEKRESGTSTPTQPSINLRPPPTSHANSTSRGHSPSRPSSSQAPGGTATPQTAIAKLDALRDTLRTFVPQCEEFRKNPPSDPAKKDFEHKRLSETILTQVLLKLDAVETEGDEEARGRRKELVKETQALLRRVDEVVGSKKATQL</sequence>
<feature type="compositionally biased region" description="Polar residues" evidence="2">
    <location>
        <begin position="196"/>
        <end position="205"/>
    </location>
</feature>
<keyword evidence="1" id="KW-0143">Chaperone</keyword>
<dbReference type="GO" id="GO:0050821">
    <property type="term" value="P:protein stabilization"/>
    <property type="evidence" value="ECO:0007669"/>
    <property type="project" value="TreeGrafter"/>
</dbReference>
<dbReference type="PANTHER" id="PTHR12329">
    <property type="entry name" value="BCL2-ASSOCIATED ATHANOGENE"/>
    <property type="match status" value="1"/>
</dbReference>
<keyword evidence="6" id="KW-1185">Reference proteome</keyword>
<dbReference type="EMBL" id="MU003792">
    <property type="protein sequence ID" value="KAF2721247.1"/>
    <property type="molecule type" value="Genomic_DNA"/>
</dbReference>
<dbReference type="InterPro" id="IPR003103">
    <property type="entry name" value="BAG_domain"/>
</dbReference>
<feature type="compositionally biased region" description="Basic and acidic residues" evidence="2">
    <location>
        <begin position="261"/>
        <end position="278"/>
    </location>
</feature>
<evidence type="ECO:0000259" key="3">
    <source>
        <dbReference type="PROSITE" id="PS50053"/>
    </source>
</evidence>
<dbReference type="PROSITE" id="PS51035">
    <property type="entry name" value="BAG"/>
    <property type="match status" value="1"/>
</dbReference>
<dbReference type="SUPFAM" id="SSF63491">
    <property type="entry name" value="BAG domain"/>
    <property type="match status" value="1"/>
</dbReference>
<dbReference type="GO" id="GO:0000774">
    <property type="term" value="F:adenyl-nucleotide exchange factor activity"/>
    <property type="evidence" value="ECO:0007669"/>
    <property type="project" value="TreeGrafter"/>
</dbReference>
<dbReference type="InterPro" id="IPR000626">
    <property type="entry name" value="Ubiquitin-like_dom"/>
</dbReference>
<name>A0A9P4Q621_9PEZI</name>
<dbReference type="SMART" id="SM00264">
    <property type="entry name" value="BAG"/>
    <property type="match status" value="1"/>
</dbReference>
<feature type="compositionally biased region" description="Basic and acidic residues" evidence="2">
    <location>
        <begin position="36"/>
        <end position="70"/>
    </location>
</feature>
<dbReference type="Gene3D" id="1.20.58.120">
    <property type="entry name" value="BAG domain"/>
    <property type="match status" value="1"/>
</dbReference>
<dbReference type="GO" id="GO:0016020">
    <property type="term" value="C:membrane"/>
    <property type="evidence" value="ECO:0007669"/>
    <property type="project" value="TreeGrafter"/>
</dbReference>
<feature type="compositionally biased region" description="Low complexity" evidence="2">
    <location>
        <begin position="217"/>
        <end position="230"/>
    </location>
</feature>
<reference evidence="5" key="1">
    <citation type="journal article" date="2020" name="Stud. Mycol.">
        <title>101 Dothideomycetes genomes: a test case for predicting lifestyles and emergence of pathogens.</title>
        <authorList>
            <person name="Haridas S."/>
            <person name="Albert R."/>
            <person name="Binder M."/>
            <person name="Bloem J."/>
            <person name="Labutti K."/>
            <person name="Salamov A."/>
            <person name="Andreopoulos B."/>
            <person name="Baker S."/>
            <person name="Barry K."/>
            <person name="Bills G."/>
            <person name="Bluhm B."/>
            <person name="Cannon C."/>
            <person name="Castanera R."/>
            <person name="Culley D."/>
            <person name="Daum C."/>
            <person name="Ezra D."/>
            <person name="Gonzalez J."/>
            <person name="Henrissat B."/>
            <person name="Kuo A."/>
            <person name="Liang C."/>
            <person name="Lipzen A."/>
            <person name="Lutzoni F."/>
            <person name="Magnuson J."/>
            <person name="Mondo S."/>
            <person name="Nolan M."/>
            <person name="Ohm R."/>
            <person name="Pangilinan J."/>
            <person name="Park H.-J."/>
            <person name="Ramirez L."/>
            <person name="Alfaro M."/>
            <person name="Sun H."/>
            <person name="Tritt A."/>
            <person name="Yoshinaga Y."/>
            <person name="Zwiers L.-H."/>
            <person name="Turgeon B."/>
            <person name="Goodwin S."/>
            <person name="Spatafora J."/>
            <person name="Crous P."/>
            <person name="Grigoriev I."/>
        </authorList>
    </citation>
    <scope>NUCLEOTIDE SEQUENCE</scope>
    <source>
        <strain evidence="5">CBS 116435</strain>
    </source>
</reference>
<evidence type="ECO:0000256" key="2">
    <source>
        <dbReference type="SAM" id="MobiDB-lite"/>
    </source>
</evidence>
<organism evidence="5 6">
    <name type="scientific">Polychaeton citri CBS 116435</name>
    <dbReference type="NCBI Taxonomy" id="1314669"/>
    <lineage>
        <taxon>Eukaryota</taxon>
        <taxon>Fungi</taxon>
        <taxon>Dikarya</taxon>
        <taxon>Ascomycota</taxon>
        <taxon>Pezizomycotina</taxon>
        <taxon>Dothideomycetes</taxon>
        <taxon>Dothideomycetidae</taxon>
        <taxon>Capnodiales</taxon>
        <taxon>Capnodiaceae</taxon>
        <taxon>Polychaeton</taxon>
    </lineage>
</organism>
<dbReference type="InterPro" id="IPR039773">
    <property type="entry name" value="BAG_chaperone_regulator"/>
</dbReference>
<dbReference type="OrthoDB" id="417450at2759"/>
<dbReference type="InterPro" id="IPR036533">
    <property type="entry name" value="BAG_dom_sf"/>
</dbReference>
<dbReference type="InterPro" id="IPR029071">
    <property type="entry name" value="Ubiquitin-like_domsf"/>
</dbReference>
<dbReference type="Proteomes" id="UP000799441">
    <property type="component" value="Unassembled WGS sequence"/>
</dbReference>
<evidence type="ECO:0008006" key="7">
    <source>
        <dbReference type="Google" id="ProtNLM"/>
    </source>
</evidence>
<accession>A0A9P4Q621</accession>
<evidence type="ECO:0000313" key="6">
    <source>
        <dbReference type="Proteomes" id="UP000799441"/>
    </source>
</evidence>
<comment type="caution">
    <text evidence="5">The sequence shown here is derived from an EMBL/GenBank/DDBJ whole genome shotgun (WGS) entry which is preliminary data.</text>
</comment>
<feature type="compositionally biased region" description="Polar residues" evidence="2">
    <location>
        <begin position="231"/>
        <end position="241"/>
    </location>
</feature>
<gene>
    <name evidence="5" type="ORF">K431DRAFT_247604</name>
</gene>
<feature type="compositionally biased region" description="Basic and acidic residues" evidence="2">
    <location>
        <begin position="123"/>
        <end position="138"/>
    </location>
</feature>
<feature type="region of interest" description="Disordered" evidence="2">
    <location>
        <begin position="1"/>
        <end position="70"/>
    </location>
</feature>
<evidence type="ECO:0000313" key="5">
    <source>
        <dbReference type="EMBL" id="KAF2721247.1"/>
    </source>
</evidence>
<evidence type="ECO:0000256" key="1">
    <source>
        <dbReference type="ARBA" id="ARBA00023186"/>
    </source>
</evidence>
<dbReference type="AlphaFoldDB" id="A0A9P4Q621"/>
<evidence type="ECO:0000259" key="4">
    <source>
        <dbReference type="PROSITE" id="PS51035"/>
    </source>
</evidence>